<dbReference type="Pfam" id="PF15071">
    <property type="entry name" value="TMEM220"/>
    <property type="match status" value="1"/>
</dbReference>
<keyword evidence="1" id="KW-1133">Transmembrane helix</keyword>
<dbReference type="RefSeq" id="WP_377529825.1">
    <property type="nucleotide sequence ID" value="NZ_JBHTLD010000166.1"/>
</dbReference>
<dbReference type="InterPro" id="IPR029377">
    <property type="entry name" value="TMEM220"/>
</dbReference>
<reference evidence="3" key="1">
    <citation type="journal article" date="2019" name="Int. J. Syst. Evol. Microbiol.">
        <title>The Global Catalogue of Microorganisms (GCM) 10K type strain sequencing project: providing services to taxonomists for standard genome sequencing and annotation.</title>
        <authorList>
            <consortium name="The Broad Institute Genomics Platform"/>
            <consortium name="The Broad Institute Genome Sequencing Center for Infectious Disease"/>
            <person name="Wu L."/>
            <person name="Ma J."/>
        </authorList>
    </citation>
    <scope>NUCLEOTIDE SEQUENCE [LARGE SCALE GENOMIC DNA]</scope>
    <source>
        <strain evidence="3">JCM 31319</strain>
    </source>
</reference>
<evidence type="ECO:0000256" key="1">
    <source>
        <dbReference type="SAM" id="Phobius"/>
    </source>
</evidence>
<evidence type="ECO:0000313" key="3">
    <source>
        <dbReference type="Proteomes" id="UP001597094"/>
    </source>
</evidence>
<gene>
    <name evidence="2" type="ORF">ACFQ2O_15905</name>
</gene>
<sequence length="130" mass="14733">MLFSKLLAFLFGLAFLSFVVLQYNDPDPALWMAVYGVAAILCFMTAVGKLPPRIRWSAAMLYTAGAILAWPERFEGIYIGGGDIKNIEEAREALGLLLCATTFTGLFFLEKYQQRRTLRFQQLQKARWAN</sequence>
<dbReference type="Proteomes" id="UP001597094">
    <property type="component" value="Unassembled WGS sequence"/>
</dbReference>
<accession>A0ABW3SSH0</accession>
<name>A0ABW3SSH0_9BACT</name>
<proteinExistence type="predicted"/>
<keyword evidence="1 2" id="KW-0812">Transmembrane</keyword>
<feature type="transmembrane region" description="Helical" evidence="1">
    <location>
        <begin position="31"/>
        <end position="47"/>
    </location>
</feature>
<keyword evidence="3" id="KW-1185">Reference proteome</keyword>
<protein>
    <submittedName>
        <fullName evidence="2">Transmembrane 220 family protein</fullName>
    </submittedName>
</protein>
<keyword evidence="1" id="KW-0472">Membrane</keyword>
<dbReference type="EMBL" id="JBHTLD010000166">
    <property type="protein sequence ID" value="MFD1187701.1"/>
    <property type="molecule type" value="Genomic_DNA"/>
</dbReference>
<comment type="caution">
    <text evidence="2">The sequence shown here is derived from an EMBL/GenBank/DDBJ whole genome shotgun (WGS) entry which is preliminary data.</text>
</comment>
<evidence type="ECO:0000313" key="2">
    <source>
        <dbReference type="EMBL" id="MFD1187701.1"/>
    </source>
</evidence>
<organism evidence="2 3">
    <name type="scientific">Pontibacter rugosus</name>
    <dbReference type="NCBI Taxonomy" id="1745966"/>
    <lineage>
        <taxon>Bacteria</taxon>
        <taxon>Pseudomonadati</taxon>
        <taxon>Bacteroidota</taxon>
        <taxon>Cytophagia</taxon>
        <taxon>Cytophagales</taxon>
        <taxon>Hymenobacteraceae</taxon>
        <taxon>Pontibacter</taxon>
    </lineage>
</organism>